<dbReference type="InterPro" id="IPR023578">
    <property type="entry name" value="Ras_GEF_dom_sf"/>
</dbReference>
<feature type="region of interest" description="Disordered" evidence="2">
    <location>
        <begin position="431"/>
        <end position="460"/>
    </location>
</feature>
<evidence type="ECO:0000256" key="2">
    <source>
        <dbReference type="SAM" id="MobiDB-lite"/>
    </source>
</evidence>
<dbReference type="SUPFAM" id="SSF48366">
    <property type="entry name" value="Ras GEF"/>
    <property type="match status" value="1"/>
</dbReference>
<dbReference type="OrthoDB" id="5637564at2"/>
<dbReference type="RefSeq" id="WP_058502209.1">
    <property type="nucleotide sequence ID" value="NZ_CAAAJA010000086.1"/>
</dbReference>
<evidence type="ECO:0000313" key="5">
    <source>
        <dbReference type="Proteomes" id="UP000054761"/>
    </source>
</evidence>
<evidence type="ECO:0000313" key="4">
    <source>
        <dbReference type="EMBL" id="KTD20036.1"/>
    </source>
</evidence>
<accession>A0A0W0VIT6</accession>
<reference evidence="4 5" key="1">
    <citation type="submission" date="2015-11" db="EMBL/GenBank/DDBJ databases">
        <title>Genomic analysis of 38 Legionella species identifies large and diverse effector repertoires.</title>
        <authorList>
            <person name="Burstein D."/>
            <person name="Amaro F."/>
            <person name="Zusman T."/>
            <person name="Lifshitz Z."/>
            <person name="Cohen O."/>
            <person name="Gilbert J.A."/>
            <person name="Pupko T."/>
            <person name="Shuman H.A."/>
            <person name="Segal G."/>
        </authorList>
    </citation>
    <scope>NUCLEOTIDE SEQUENCE [LARGE SCALE GENOMIC DNA]</scope>
    <source>
        <strain evidence="4 5">Bercovier 4</strain>
    </source>
</reference>
<dbReference type="Proteomes" id="UP000054761">
    <property type="component" value="Unassembled WGS sequence"/>
</dbReference>
<feature type="coiled-coil region" evidence="1">
    <location>
        <begin position="201"/>
        <end position="228"/>
    </location>
</feature>
<name>A0A0W0VIT6_9GAMM</name>
<sequence length="460" mass="54291">MPELKSNAYRDLKEQFDYFFASIKQHKKKDRKTMVLEAQEFFNDFSESLLDYSRQLFVNLPKEEIINANDENFSRISDYYNNLSIFTVISTAQQEDPAKRVFYFDMWIQLMNYCYRKGDLTSAYAIYTGLNSNNLADCIDMKKISTQSRLIFKEFQSEYLGIMNGLETIKVQNDWKARFKGTYIPLIIPLNQLRENRKVVYQYYKDEFESMQRKLNRLDQKIARMNNRIKRGHWKQKYKEKNFLAETIFEYTSLLATYDQMLEGREKKAIAKAFQDDYCVMHLSEYLEAALAENKAALKEEPDFDHIIEMLEEVANLRKPYLVDDPDGWVFDNLMFDFVKDAFSSSKTKKHIGKAASKVFENIAYPSPVNIAEEDFTFSTTSEETQTKEYYELTHRGLELVGKLGEMIESYDSNEMDEDSHHSRHLRKHGFFKGNDHKRSNDNHNKLSDDNPHSCCMTVN</sequence>
<evidence type="ECO:0000259" key="3">
    <source>
        <dbReference type="Pfam" id="PF00617"/>
    </source>
</evidence>
<organism evidence="4 5">
    <name type="scientific">Legionella israelensis</name>
    <dbReference type="NCBI Taxonomy" id="454"/>
    <lineage>
        <taxon>Bacteria</taxon>
        <taxon>Pseudomonadati</taxon>
        <taxon>Pseudomonadota</taxon>
        <taxon>Gammaproteobacteria</taxon>
        <taxon>Legionellales</taxon>
        <taxon>Legionellaceae</taxon>
        <taxon>Legionella</taxon>
    </lineage>
</organism>
<keyword evidence="5" id="KW-1185">Reference proteome</keyword>
<dbReference type="PATRIC" id="fig|454.4.peg.2052"/>
<feature type="compositionally biased region" description="Basic and acidic residues" evidence="2">
    <location>
        <begin position="434"/>
        <end position="452"/>
    </location>
</feature>
<dbReference type="AlphaFoldDB" id="A0A0W0VIT6"/>
<dbReference type="GO" id="GO:0005085">
    <property type="term" value="F:guanyl-nucleotide exchange factor activity"/>
    <property type="evidence" value="ECO:0007669"/>
    <property type="project" value="InterPro"/>
</dbReference>
<feature type="domain" description="Ras-GEF" evidence="3">
    <location>
        <begin position="52"/>
        <end position="157"/>
    </location>
</feature>
<dbReference type="EMBL" id="LNYH01000108">
    <property type="protein sequence ID" value="KTD20036.1"/>
    <property type="molecule type" value="Genomic_DNA"/>
</dbReference>
<dbReference type="Pfam" id="PF00617">
    <property type="entry name" value="RasGEF"/>
    <property type="match status" value="1"/>
</dbReference>
<dbReference type="Gene3D" id="1.10.840.10">
    <property type="entry name" value="Ras guanine-nucleotide exchange factors catalytic domain"/>
    <property type="match status" value="1"/>
</dbReference>
<dbReference type="InterPro" id="IPR036964">
    <property type="entry name" value="RASGEF_cat_dom_sf"/>
</dbReference>
<dbReference type="InterPro" id="IPR001895">
    <property type="entry name" value="RASGEF_cat_dom"/>
</dbReference>
<gene>
    <name evidence="4" type="ORF">Lisr_1886</name>
</gene>
<comment type="caution">
    <text evidence="4">The sequence shown here is derived from an EMBL/GenBank/DDBJ whole genome shotgun (WGS) entry which is preliminary data.</text>
</comment>
<keyword evidence="1" id="KW-0175">Coiled coil</keyword>
<dbReference type="GO" id="GO:0007264">
    <property type="term" value="P:small GTPase-mediated signal transduction"/>
    <property type="evidence" value="ECO:0007669"/>
    <property type="project" value="InterPro"/>
</dbReference>
<proteinExistence type="predicted"/>
<protein>
    <submittedName>
        <fullName evidence="4">Ras GEF</fullName>
    </submittedName>
</protein>
<evidence type="ECO:0000256" key="1">
    <source>
        <dbReference type="SAM" id="Coils"/>
    </source>
</evidence>